<organism evidence="2 3">
    <name type="scientific">Crinalium epipsammum PCC 9333</name>
    <dbReference type="NCBI Taxonomy" id="1173022"/>
    <lineage>
        <taxon>Bacteria</taxon>
        <taxon>Bacillati</taxon>
        <taxon>Cyanobacteriota</taxon>
        <taxon>Cyanophyceae</taxon>
        <taxon>Gomontiellales</taxon>
        <taxon>Gomontiellaceae</taxon>
        <taxon>Crinalium</taxon>
    </lineage>
</organism>
<dbReference type="eggNOG" id="COG3655">
    <property type="taxonomic scope" value="Bacteria"/>
</dbReference>
<protein>
    <submittedName>
        <fullName evidence="2">Helix-turn-helix domain protein</fullName>
    </submittedName>
</protein>
<proteinExistence type="predicted"/>
<dbReference type="OrthoDB" id="2364157at2"/>
<feature type="domain" description="HTH cro/C1-type" evidence="1">
    <location>
        <begin position="8"/>
        <end position="63"/>
    </location>
</feature>
<evidence type="ECO:0000313" key="2">
    <source>
        <dbReference type="EMBL" id="AFZ12146.1"/>
    </source>
</evidence>
<dbReference type="SMART" id="SM00530">
    <property type="entry name" value="HTH_XRE"/>
    <property type="match status" value="1"/>
</dbReference>
<evidence type="ECO:0000313" key="3">
    <source>
        <dbReference type="Proteomes" id="UP000010472"/>
    </source>
</evidence>
<name>K9VW08_9CYAN</name>
<dbReference type="CDD" id="cd00093">
    <property type="entry name" value="HTH_XRE"/>
    <property type="match status" value="1"/>
</dbReference>
<gene>
    <name evidence="2" type="ORF">Cri9333_1246</name>
</gene>
<dbReference type="Gene3D" id="1.10.260.40">
    <property type="entry name" value="lambda repressor-like DNA-binding domains"/>
    <property type="match status" value="1"/>
</dbReference>
<dbReference type="InterPro" id="IPR001387">
    <property type="entry name" value="Cro/C1-type_HTH"/>
</dbReference>
<reference evidence="2 3" key="1">
    <citation type="submission" date="2012-06" db="EMBL/GenBank/DDBJ databases">
        <title>Finished chromosome of genome of Crinalium epipsammum PCC 9333.</title>
        <authorList>
            <consortium name="US DOE Joint Genome Institute"/>
            <person name="Gugger M."/>
            <person name="Coursin T."/>
            <person name="Rippka R."/>
            <person name="Tandeau De Marsac N."/>
            <person name="Huntemann M."/>
            <person name="Wei C.-L."/>
            <person name="Han J."/>
            <person name="Detter J.C."/>
            <person name="Han C."/>
            <person name="Tapia R."/>
            <person name="Davenport K."/>
            <person name="Daligault H."/>
            <person name="Erkkila T."/>
            <person name="Gu W."/>
            <person name="Munk A.C.C."/>
            <person name="Teshima H."/>
            <person name="Xu Y."/>
            <person name="Chain P."/>
            <person name="Chen A."/>
            <person name="Krypides N."/>
            <person name="Mavromatis K."/>
            <person name="Markowitz V."/>
            <person name="Szeto E."/>
            <person name="Ivanova N."/>
            <person name="Mikhailova N."/>
            <person name="Ovchinnikova G."/>
            <person name="Pagani I."/>
            <person name="Pati A."/>
            <person name="Goodwin L."/>
            <person name="Peters L."/>
            <person name="Pitluck S."/>
            <person name="Woyke T."/>
            <person name="Kerfeld C."/>
        </authorList>
    </citation>
    <scope>NUCLEOTIDE SEQUENCE [LARGE SCALE GENOMIC DNA]</scope>
    <source>
        <strain evidence="2 3">PCC 9333</strain>
    </source>
</reference>
<dbReference type="PROSITE" id="PS50943">
    <property type="entry name" value="HTH_CROC1"/>
    <property type="match status" value="1"/>
</dbReference>
<keyword evidence="3" id="KW-1185">Reference proteome</keyword>
<dbReference type="Proteomes" id="UP000010472">
    <property type="component" value="Chromosome"/>
</dbReference>
<dbReference type="KEGG" id="cep:Cri9333_1246"/>
<sequence length="74" mass="8774">MYQVKVRVREICQERNWSINELCRRSGVSYTTVRRYASQSMAKIDMDAICRIKQTFGCSWEELLELQGDDSFDE</sequence>
<dbReference type="HOGENOM" id="CLU_182079_0_0_3"/>
<evidence type="ECO:0000259" key="1">
    <source>
        <dbReference type="PROSITE" id="PS50943"/>
    </source>
</evidence>
<dbReference type="GO" id="GO:0003677">
    <property type="term" value="F:DNA binding"/>
    <property type="evidence" value="ECO:0007669"/>
    <property type="project" value="InterPro"/>
</dbReference>
<dbReference type="SUPFAM" id="SSF47413">
    <property type="entry name" value="lambda repressor-like DNA-binding domains"/>
    <property type="match status" value="1"/>
</dbReference>
<dbReference type="Pfam" id="PF13443">
    <property type="entry name" value="HTH_26"/>
    <property type="match status" value="1"/>
</dbReference>
<accession>K9VW08</accession>
<dbReference type="InterPro" id="IPR010982">
    <property type="entry name" value="Lambda_DNA-bd_dom_sf"/>
</dbReference>
<dbReference type="EMBL" id="CP003620">
    <property type="protein sequence ID" value="AFZ12146.1"/>
    <property type="molecule type" value="Genomic_DNA"/>
</dbReference>
<dbReference type="AlphaFoldDB" id="K9VW08"/>
<dbReference type="RefSeq" id="WP_015202268.1">
    <property type="nucleotide sequence ID" value="NC_019753.1"/>
</dbReference>